<dbReference type="EMBL" id="DTFV01000074">
    <property type="protein sequence ID" value="HGI30717.1"/>
    <property type="molecule type" value="Genomic_DNA"/>
</dbReference>
<dbReference type="InterPro" id="IPR007557">
    <property type="entry name" value="PSP1_C"/>
</dbReference>
<organism evidence="2">
    <name type="scientific">Candidatus Caldatribacterium californiense</name>
    <dbReference type="NCBI Taxonomy" id="1454726"/>
    <lineage>
        <taxon>Bacteria</taxon>
        <taxon>Pseudomonadati</taxon>
        <taxon>Atribacterota</taxon>
        <taxon>Atribacteria</taxon>
        <taxon>Atribacterales</taxon>
        <taxon>Candidatus Caldatribacteriaceae</taxon>
        <taxon>Candidatus Caldatribacterium</taxon>
    </lineage>
</organism>
<sequence>MKPLVGVRFVGNPKVYCFDPRSLSLEVGEQCVVETILGLELGEVVRKITVPEVAESPKPVLRRATETDLLQWEINRERERDAFEVARKLIAQYNLPMKLLQVHYTLDRGRLVFYFGAEDRIDFRQLVKDLAAIFRTRIEMRQLGVRDEARLLGGYGMCGRELCCSSFLSNFDPISIRMAKEQNLVLNSAKISGVCGRLMCCLAFEYPLYRRLLLRFPRKGSKVITPMGLAKILEVNVFKDSIRLELEDGREVEITEEEYNRYFL</sequence>
<dbReference type="InterPro" id="IPR047767">
    <property type="entry name" value="PSP1-like"/>
</dbReference>
<comment type="caution">
    <text evidence="2">The sequence shown here is derived from an EMBL/GenBank/DDBJ whole genome shotgun (WGS) entry which is preliminary data.</text>
</comment>
<dbReference type="AlphaFoldDB" id="A0A7V4DEH2"/>
<dbReference type="PANTHER" id="PTHR43830:SF3">
    <property type="entry name" value="PROTEIN PSP1"/>
    <property type="match status" value="1"/>
</dbReference>
<dbReference type="PROSITE" id="PS51411">
    <property type="entry name" value="PSP1_C"/>
    <property type="match status" value="1"/>
</dbReference>
<dbReference type="GO" id="GO:0005737">
    <property type="term" value="C:cytoplasm"/>
    <property type="evidence" value="ECO:0007669"/>
    <property type="project" value="TreeGrafter"/>
</dbReference>
<proteinExistence type="predicted"/>
<feature type="domain" description="PSP1 C-terminal" evidence="1">
    <location>
        <begin position="58"/>
        <end position="143"/>
    </location>
</feature>
<dbReference type="NCBIfam" id="NF041131">
    <property type="entry name" value="RicT_YaaT_fam"/>
    <property type="match status" value="1"/>
</dbReference>
<protein>
    <submittedName>
        <fullName evidence="2">Stage 0 sporulation protein</fullName>
    </submittedName>
</protein>
<reference evidence="2" key="1">
    <citation type="journal article" date="2020" name="mSystems">
        <title>Genome- and Community-Level Interaction Insights into Carbon Utilization and Element Cycling Functions of Hydrothermarchaeota in Hydrothermal Sediment.</title>
        <authorList>
            <person name="Zhou Z."/>
            <person name="Liu Y."/>
            <person name="Xu W."/>
            <person name="Pan J."/>
            <person name="Luo Z.H."/>
            <person name="Li M."/>
        </authorList>
    </citation>
    <scope>NUCLEOTIDE SEQUENCE [LARGE SCALE GENOMIC DNA]</scope>
    <source>
        <strain evidence="2">SpSt-747</strain>
    </source>
</reference>
<dbReference type="Pfam" id="PF04468">
    <property type="entry name" value="PSP1"/>
    <property type="match status" value="1"/>
</dbReference>
<accession>A0A7V4DEH2</accession>
<evidence type="ECO:0000313" key="2">
    <source>
        <dbReference type="EMBL" id="HGI30717.1"/>
    </source>
</evidence>
<evidence type="ECO:0000259" key="1">
    <source>
        <dbReference type="PROSITE" id="PS51411"/>
    </source>
</evidence>
<name>A0A7V4DEH2_9BACT</name>
<dbReference type="PANTHER" id="PTHR43830">
    <property type="entry name" value="PROTEIN PSP1"/>
    <property type="match status" value="1"/>
</dbReference>
<gene>
    <name evidence="2" type="ORF">ENV30_05350</name>
</gene>